<dbReference type="PANTHER" id="PTHR46470">
    <property type="entry name" value="N-ACYLNEURAMINATE-9-PHOSPHATASE"/>
    <property type="match status" value="1"/>
</dbReference>
<evidence type="ECO:0000256" key="3">
    <source>
        <dbReference type="ARBA" id="ARBA00022801"/>
    </source>
</evidence>
<dbReference type="GO" id="GO:0044281">
    <property type="term" value="P:small molecule metabolic process"/>
    <property type="evidence" value="ECO:0007669"/>
    <property type="project" value="UniProtKB-ARBA"/>
</dbReference>
<keyword evidence="4" id="KW-0460">Magnesium</keyword>
<sequence>MLKAVLFDLGGTLVDFAGGDLDSYRASFLAVAAKHPDRYQEIVSAHTQYLLLRHKALVTLQEATFEEALNRTLYDLSRTELRILLEELHEQELKRASLCSETQEALRSLHMRGMRMGLVSNNPFPSSILRLILTHFGIREYFEVVVSSADVAVRKPNPDIFFVALDAMHIAPCDALYVGDTIEKDVAGAKAAGMKAAWINRKSQSTKAPIPDYDISSLFELVAIVK</sequence>
<dbReference type="AlphaFoldDB" id="A0A1G2PN34"/>
<evidence type="ECO:0000313" key="6">
    <source>
        <dbReference type="Proteomes" id="UP000177629"/>
    </source>
</evidence>
<dbReference type="NCBIfam" id="TIGR01549">
    <property type="entry name" value="HAD-SF-IA-v1"/>
    <property type="match status" value="1"/>
</dbReference>
<evidence type="ECO:0008006" key="7">
    <source>
        <dbReference type="Google" id="ProtNLM"/>
    </source>
</evidence>
<dbReference type="Gene3D" id="1.20.120.710">
    <property type="entry name" value="Haloacid dehalogenase hydrolase-like domain"/>
    <property type="match status" value="1"/>
</dbReference>
<dbReference type="SFLD" id="SFLDG01129">
    <property type="entry name" value="C1.5:_HAD__Beta-PGM__Phosphata"/>
    <property type="match status" value="1"/>
</dbReference>
<dbReference type="Gene3D" id="3.40.50.1000">
    <property type="entry name" value="HAD superfamily/HAD-like"/>
    <property type="match status" value="1"/>
</dbReference>
<dbReference type="Pfam" id="PF00702">
    <property type="entry name" value="Hydrolase"/>
    <property type="match status" value="1"/>
</dbReference>
<dbReference type="GO" id="GO:0046872">
    <property type="term" value="F:metal ion binding"/>
    <property type="evidence" value="ECO:0007669"/>
    <property type="project" value="UniProtKB-KW"/>
</dbReference>
<keyword evidence="2" id="KW-0479">Metal-binding</keyword>
<dbReference type="NCBIfam" id="TIGR01509">
    <property type="entry name" value="HAD-SF-IA-v3"/>
    <property type="match status" value="1"/>
</dbReference>
<dbReference type="SFLD" id="SFLDG01135">
    <property type="entry name" value="C1.5.6:_HAD__Beta-PGM__Phospha"/>
    <property type="match status" value="1"/>
</dbReference>
<protein>
    <recommendedName>
        <fullName evidence="7">HAD family hydrolase</fullName>
    </recommendedName>
</protein>
<gene>
    <name evidence="5" type="ORF">A2806_01565</name>
</gene>
<dbReference type="EMBL" id="MHSS01000001">
    <property type="protein sequence ID" value="OHA49012.1"/>
    <property type="molecule type" value="Genomic_DNA"/>
</dbReference>
<evidence type="ECO:0000256" key="4">
    <source>
        <dbReference type="ARBA" id="ARBA00022842"/>
    </source>
</evidence>
<name>A0A1G2PN34_9BACT</name>
<reference evidence="5 6" key="1">
    <citation type="journal article" date="2016" name="Nat. Commun.">
        <title>Thousands of microbial genomes shed light on interconnected biogeochemical processes in an aquifer system.</title>
        <authorList>
            <person name="Anantharaman K."/>
            <person name="Brown C.T."/>
            <person name="Hug L.A."/>
            <person name="Sharon I."/>
            <person name="Castelle C.J."/>
            <person name="Probst A.J."/>
            <person name="Thomas B.C."/>
            <person name="Singh A."/>
            <person name="Wilkins M.J."/>
            <person name="Karaoz U."/>
            <person name="Brodie E.L."/>
            <person name="Williams K.H."/>
            <person name="Hubbard S.S."/>
            <person name="Banfield J.F."/>
        </authorList>
    </citation>
    <scope>NUCLEOTIDE SEQUENCE [LARGE SCALE GENOMIC DNA]</scope>
</reference>
<dbReference type="InterPro" id="IPR023214">
    <property type="entry name" value="HAD_sf"/>
</dbReference>
<dbReference type="InterPro" id="IPR051400">
    <property type="entry name" value="HAD-like_hydrolase"/>
</dbReference>
<dbReference type="STRING" id="1802362.A2806_01565"/>
<comment type="cofactor">
    <cofactor evidence="1">
        <name>Mg(2+)</name>
        <dbReference type="ChEBI" id="CHEBI:18420"/>
    </cofactor>
</comment>
<evidence type="ECO:0000313" key="5">
    <source>
        <dbReference type="EMBL" id="OHA49012.1"/>
    </source>
</evidence>
<keyword evidence="3" id="KW-0378">Hydrolase</keyword>
<dbReference type="GO" id="GO:0016791">
    <property type="term" value="F:phosphatase activity"/>
    <property type="evidence" value="ECO:0007669"/>
    <property type="project" value="TreeGrafter"/>
</dbReference>
<dbReference type="Proteomes" id="UP000177629">
    <property type="component" value="Unassembled WGS sequence"/>
</dbReference>
<accession>A0A1G2PN34</accession>
<organism evidence="5 6">
    <name type="scientific">Candidatus Terrybacteria bacterium RIFCSPHIGHO2_01_FULL_48_17</name>
    <dbReference type="NCBI Taxonomy" id="1802362"/>
    <lineage>
        <taxon>Bacteria</taxon>
        <taxon>Candidatus Terryibacteriota</taxon>
    </lineage>
</organism>
<evidence type="ECO:0000256" key="2">
    <source>
        <dbReference type="ARBA" id="ARBA00022723"/>
    </source>
</evidence>
<dbReference type="InterPro" id="IPR036412">
    <property type="entry name" value="HAD-like_sf"/>
</dbReference>
<dbReference type="PRINTS" id="PR00413">
    <property type="entry name" value="HADHALOGNASE"/>
</dbReference>
<dbReference type="InterPro" id="IPR006439">
    <property type="entry name" value="HAD-SF_hydro_IA"/>
</dbReference>
<evidence type="ECO:0000256" key="1">
    <source>
        <dbReference type="ARBA" id="ARBA00001946"/>
    </source>
</evidence>
<comment type="caution">
    <text evidence="5">The sequence shown here is derived from an EMBL/GenBank/DDBJ whole genome shotgun (WGS) entry which is preliminary data.</text>
</comment>
<dbReference type="PANTHER" id="PTHR46470:SF2">
    <property type="entry name" value="GLYCERALDEHYDE 3-PHOSPHATE PHOSPHATASE"/>
    <property type="match status" value="1"/>
</dbReference>
<dbReference type="SUPFAM" id="SSF56784">
    <property type="entry name" value="HAD-like"/>
    <property type="match status" value="1"/>
</dbReference>
<dbReference type="SFLD" id="SFLDS00003">
    <property type="entry name" value="Haloacid_Dehalogenase"/>
    <property type="match status" value="1"/>
</dbReference>
<proteinExistence type="predicted"/>